<comment type="function">
    <text evidence="7">Polynucleotide kinase that can phosphorylate the 5'-hydroxyl groups of both single-stranded RNA (ssRNA) and single-stranded DNA (ssDNA). Exhibits a strong preference for ssRNA.</text>
</comment>
<dbReference type="GO" id="GO:0051734">
    <property type="term" value="F:ATP-dependent polynucleotide 5'-hydroxyl-kinase activity"/>
    <property type="evidence" value="ECO:0007669"/>
    <property type="project" value="UniProtKB-EC"/>
</dbReference>
<dbReference type="PANTHER" id="PTHR12755:SF3">
    <property type="entry name" value="POLYNUCLEOTIDE 5'-HYDROXYL-KINASE NOL9"/>
    <property type="match status" value="1"/>
</dbReference>
<organism evidence="11 12">
    <name type="scientific">candidate division MSBL1 archaeon SCGC-AAA261C02</name>
    <dbReference type="NCBI Taxonomy" id="1698272"/>
    <lineage>
        <taxon>Archaea</taxon>
        <taxon>Methanobacteriati</taxon>
        <taxon>Methanobacteriota</taxon>
        <taxon>candidate division MSBL1</taxon>
    </lineage>
</organism>
<comment type="catalytic activity">
    <reaction evidence="9">
        <text>a 5'-end dephospho-2'-deoxyribonucleoside-DNA + ATP = a 5'-end 5'-phospho-2'-deoxyribonucleoside-DNA + ADP + H(+)</text>
        <dbReference type="Rhea" id="RHEA:15669"/>
        <dbReference type="Rhea" id="RHEA-COMP:13180"/>
        <dbReference type="Rhea" id="RHEA-COMP:13184"/>
        <dbReference type="ChEBI" id="CHEBI:15378"/>
        <dbReference type="ChEBI" id="CHEBI:30616"/>
        <dbReference type="ChEBI" id="CHEBI:136412"/>
        <dbReference type="ChEBI" id="CHEBI:136416"/>
        <dbReference type="ChEBI" id="CHEBI:456216"/>
        <dbReference type="EC" id="2.7.1.78"/>
    </reaction>
</comment>
<dbReference type="EC" id="2.7.1.78" evidence="2"/>
<comment type="cofactor">
    <cofactor evidence="1">
        <name>a divalent metal cation</name>
        <dbReference type="ChEBI" id="CHEBI:60240"/>
    </cofactor>
</comment>
<dbReference type="InterPro" id="IPR045116">
    <property type="entry name" value="Clp1/Grc3"/>
</dbReference>
<proteinExistence type="predicted"/>
<evidence type="ECO:0000313" key="11">
    <source>
        <dbReference type="EMBL" id="KXB00532.1"/>
    </source>
</evidence>
<accession>A0A133V266</accession>
<evidence type="ECO:0000313" key="12">
    <source>
        <dbReference type="Proteomes" id="UP000070520"/>
    </source>
</evidence>
<evidence type="ECO:0000256" key="6">
    <source>
        <dbReference type="ARBA" id="ARBA00022840"/>
    </source>
</evidence>
<keyword evidence="3" id="KW-0808">Transferase</keyword>
<gene>
    <name evidence="11" type="ORF">AKJ42_00245</name>
</gene>
<dbReference type="PANTHER" id="PTHR12755">
    <property type="entry name" value="CLEAVAGE/POLYADENYLATION FACTOR IA SUBUNIT CLP1P"/>
    <property type="match status" value="1"/>
</dbReference>
<reference evidence="11 12" key="1">
    <citation type="journal article" date="2016" name="Sci. Rep.">
        <title>Metabolic traits of an uncultured archaeal lineage -MSBL1- from brine pools of the Red Sea.</title>
        <authorList>
            <person name="Mwirichia R."/>
            <person name="Alam I."/>
            <person name="Rashid M."/>
            <person name="Vinu M."/>
            <person name="Ba-Alawi W."/>
            <person name="Anthony Kamau A."/>
            <person name="Kamanda Ngugi D."/>
            <person name="Goker M."/>
            <person name="Klenk H.P."/>
            <person name="Bajic V."/>
            <person name="Stingl U."/>
        </authorList>
    </citation>
    <scope>NUCLEOTIDE SEQUENCE [LARGE SCALE GENOMIC DNA]</scope>
    <source>
        <strain evidence="11">SCGC-AAA261C02</strain>
    </source>
</reference>
<evidence type="ECO:0000259" key="10">
    <source>
        <dbReference type="Pfam" id="PF16575"/>
    </source>
</evidence>
<evidence type="ECO:0000256" key="1">
    <source>
        <dbReference type="ARBA" id="ARBA00001968"/>
    </source>
</evidence>
<comment type="caution">
    <text evidence="11">The sequence shown here is derived from an EMBL/GenBank/DDBJ whole genome shotgun (WGS) entry which is preliminary data.</text>
</comment>
<feature type="domain" description="Clp1 P-loop" evidence="10">
    <location>
        <begin position="99"/>
        <end position="274"/>
    </location>
</feature>
<dbReference type="Pfam" id="PF16575">
    <property type="entry name" value="CLP1_P"/>
    <property type="match status" value="1"/>
</dbReference>
<comment type="catalytic activity">
    <reaction evidence="8">
        <text>a 5'-end dephospho-ribonucleoside-RNA + ATP = a 5'-end 5'-phospho-ribonucleoside-RNA + ADP + H(+)</text>
        <dbReference type="Rhea" id="RHEA:54580"/>
        <dbReference type="Rhea" id="RHEA-COMP:13936"/>
        <dbReference type="Rhea" id="RHEA-COMP:15179"/>
        <dbReference type="ChEBI" id="CHEBI:15378"/>
        <dbReference type="ChEBI" id="CHEBI:30616"/>
        <dbReference type="ChEBI" id="CHEBI:138282"/>
        <dbReference type="ChEBI" id="CHEBI:138284"/>
        <dbReference type="ChEBI" id="CHEBI:456216"/>
        <dbReference type="EC" id="2.7.1.78"/>
    </reaction>
</comment>
<dbReference type="AlphaFoldDB" id="A0A133V266"/>
<evidence type="ECO:0000256" key="9">
    <source>
        <dbReference type="ARBA" id="ARBA00044673"/>
    </source>
</evidence>
<dbReference type="InterPro" id="IPR032319">
    <property type="entry name" value="CLP1_P"/>
</dbReference>
<dbReference type="Proteomes" id="UP000070520">
    <property type="component" value="Unassembled WGS sequence"/>
</dbReference>
<keyword evidence="6" id="KW-0067">ATP-binding</keyword>
<evidence type="ECO:0000256" key="5">
    <source>
        <dbReference type="ARBA" id="ARBA00022777"/>
    </source>
</evidence>
<evidence type="ECO:0000256" key="8">
    <source>
        <dbReference type="ARBA" id="ARBA00044641"/>
    </source>
</evidence>
<sequence>MEKIKLKKGDVLRVEGSLILQVDEGEVTVSGGAHDEGDEVTIPKAKSLPLEAITDAVLEYEKGEGGEVERLSKRTIPSEWDSLVDEIVEKRPGTIIVLGEADTGKTFFTTYVANSLLRHDVKSAVVDTDVGQSDVGPPGTVGMGIVDNPIGLMTEVRTQSAYFVGSMSPSGHMLEFMVGMKKVAEDGLEKAGLVIVDTPGWVSGGSGRALQLYGAELLEPDLIVALQREDELEHLLRSIPGETRRISVSEKVRKRTRKERSFLRQKTLADYFEGSEKISLDLEKVKLERCYLNTGKDLDPESLGVKGILHAEKIPEGLVIVSENGASEKEIQKLEEEYGRVISIKKGDEKYVFAALIDEDKDLLGIGVIDKIDCEKKKLDVLTPIQNGEKVAAVQLGSMKVKLDGEEVGTVRPGAF</sequence>
<protein>
    <recommendedName>
        <fullName evidence="2">polynucleotide 5'-hydroxyl-kinase</fullName>
        <ecNumber evidence="2">2.7.1.78</ecNumber>
    </recommendedName>
</protein>
<dbReference type="EMBL" id="LHXW01000002">
    <property type="protein sequence ID" value="KXB00532.1"/>
    <property type="molecule type" value="Genomic_DNA"/>
</dbReference>
<keyword evidence="4" id="KW-0547">Nucleotide-binding</keyword>
<dbReference type="GO" id="GO:0006396">
    <property type="term" value="P:RNA processing"/>
    <property type="evidence" value="ECO:0007669"/>
    <property type="project" value="InterPro"/>
</dbReference>
<keyword evidence="12" id="KW-1185">Reference proteome</keyword>
<dbReference type="SUPFAM" id="SSF52540">
    <property type="entry name" value="P-loop containing nucleoside triphosphate hydrolases"/>
    <property type="match status" value="1"/>
</dbReference>
<dbReference type="GO" id="GO:0005524">
    <property type="term" value="F:ATP binding"/>
    <property type="evidence" value="ECO:0007669"/>
    <property type="project" value="UniProtKB-KW"/>
</dbReference>
<evidence type="ECO:0000256" key="4">
    <source>
        <dbReference type="ARBA" id="ARBA00022741"/>
    </source>
</evidence>
<evidence type="ECO:0000256" key="7">
    <source>
        <dbReference type="ARBA" id="ARBA00024737"/>
    </source>
</evidence>
<name>A0A133V266_9EURY</name>
<evidence type="ECO:0000256" key="2">
    <source>
        <dbReference type="ARBA" id="ARBA00012157"/>
    </source>
</evidence>
<evidence type="ECO:0000256" key="3">
    <source>
        <dbReference type="ARBA" id="ARBA00022679"/>
    </source>
</evidence>
<dbReference type="Gene3D" id="3.40.50.300">
    <property type="entry name" value="P-loop containing nucleotide triphosphate hydrolases"/>
    <property type="match status" value="1"/>
</dbReference>
<dbReference type="InterPro" id="IPR027417">
    <property type="entry name" value="P-loop_NTPase"/>
</dbReference>
<keyword evidence="5" id="KW-0418">Kinase</keyword>